<evidence type="ECO:0000256" key="3">
    <source>
        <dbReference type="ARBA" id="ARBA00022964"/>
    </source>
</evidence>
<dbReference type="SUPFAM" id="SSF49468">
    <property type="entry name" value="VHL"/>
    <property type="match status" value="1"/>
</dbReference>
<feature type="compositionally biased region" description="Basic and acidic residues" evidence="6">
    <location>
        <begin position="364"/>
        <end position="379"/>
    </location>
</feature>
<dbReference type="GO" id="GO:0005506">
    <property type="term" value="F:iron ion binding"/>
    <property type="evidence" value="ECO:0007669"/>
    <property type="project" value="InterPro"/>
</dbReference>
<feature type="compositionally biased region" description="Low complexity" evidence="6">
    <location>
        <begin position="336"/>
        <end position="363"/>
    </location>
</feature>
<feature type="domain" description="Fe2OG dioxygenase" evidence="8">
    <location>
        <begin position="753"/>
        <end position="865"/>
    </location>
</feature>
<dbReference type="PROSITE" id="PS51471">
    <property type="entry name" value="FE2OG_OXY"/>
    <property type="match status" value="2"/>
</dbReference>
<accession>A0A9N8DLP0</accession>
<keyword evidence="4" id="KW-0560">Oxidoreductase</keyword>
<keyword evidence="3" id="KW-0223">Dioxygenase</keyword>
<feature type="chain" id="PRO_5040344549" evidence="7">
    <location>
        <begin position="49"/>
        <end position="1435"/>
    </location>
</feature>
<feature type="compositionally biased region" description="Pro residues" evidence="6">
    <location>
        <begin position="181"/>
        <end position="192"/>
    </location>
</feature>
<dbReference type="InterPro" id="IPR044862">
    <property type="entry name" value="Pro_4_hyd_alph_FE2OG_OXY"/>
</dbReference>
<feature type="region of interest" description="Disordered" evidence="6">
    <location>
        <begin position="496"/>
        <end position="515"/>
    </location>
</feature>
<evidence type="ECO:0000259" key="8">
    <source>
        <dbReference type="PROSITE" id="PS51471"/>
    </source>
</evidence>
<dbReference type="InterPro" id="IPR006620">
    <property type="entry name" value="Pro_4_hyd_alph"/>
</dbReference>
<evidence type="ECO:0000256" key="7">
    <source>
        <dbReference type="SAM" id="SignalP"/>
    </source>
</evidence>
<evidence type="ECO:0000256" key="6">
    <source>
        <dbReference type="SAM" id="MobiDB-lite"/>
    </source>
</evidence>
<dbReference type="GO" id="GO:0031418">
    <property type="term" value="F:L-ascorbic acid binding"/>
    <property type="evidence" value="ECO:0007669"/>
    <property type="project" value="InterPro"/>
</dbReference>
<evidence type="ECO:0000313" key="9">
    <source>
        <dbReference type="EMBL" id="CAB9503009.1"/>
    </source>
</evidence>
<dbReference type="SMART" id="SM00702">
    <property type="entry name" value="P4Hc"/>
    <property type="match status" value="2"/>
</dbReference>
<proteinExistence type="predicted"/>
<organism evidence="9 10">
    <name type="scientific">Seminavis robusta</name>
    <dbReference type="NCBI Taxonomy" id="568900"/>
    <lineage>
        <taxon>Eukaryota</taxon>
        <taxon>Sar</taxon>
        <taxon>Stramenopiles</taxon>
        <taxon>Ochrophyta</taxon>
        <taxon>Bacillariophyta</taxon>
        <taxon>Bacillariophyceae</taxon>
        <taxon>Bacillariophycidae</taxon>
        <taxon>Naviculales</taxon>
        <taxon>Naviculaceae</taxon>
        <taxon>Seminavis</taxon>
    </lineage>
</organism>
<dbReference type="InterPro" id="IPR045054">
    <property type="entry name" value="P4HA-like"/>
</dbReference>
<feature type="region of interest" description="Disordered" evidence="6">
    <location>
        <begin position="1"/>
        <end position="26"/>
    </location>
</feature>
<dbReference type="EMBL" id="CAICTM010000152">
    <property type="protein sequence ID" value="CAB9503009.1"/>
    <property type="molecule type" value="Genomic_DNA"/>
</dbReference>
<feature type="domain" description="Fe2OG dioxygenase" evidence="8">
    <location>
        <begin position="1285"/>
        <end position="1397"/>
    </location>
</feature>
<keyword evidence="7" id="KW-0732">Signal</keyword>
<keyword evidence="2" id="KW-0479">Metal-binding</keyword>
<feature type="region of interest" description="Disordered" evidence="6">
    <location>
        <begin position="301"/>
        <end position="420"/>
    </location>
</feature>
<dbReference type="PANTHER" id="PTHR10869">
    <property type="entry name" value="PROLYL 4-HYDROXYLASE ALPHA SUBUNIT"/>
    <property type="match status" value="1"/>
</dbReference>
<name>A0A9N8DLP0_9STRA</name>
<reference evidence="9" key="1">
    <citation type="submission" date="2020-06" db="EMBL/GenBank/DDBJ databases">
        <authorList>
            <consortium name="Plant Systems Biology data submission"/>
        </authorList>
    </citation>
    <scope>NUCLEOTIDE SEQUENCE</scope>
    <source>
        <strain evidence="9">D6</strain>
    </source>
</reference>
<protein>
    <submittedName>
        <fullName evidence="9">Prolyl 4-hydroxylase subunit alpha</fullName>
    </submittedName>
</protein>
<dbReference type="OrthoDB" id="439107at2759"/>
<dbReference type="Gene3D" id="2.60.120.620">
    <property type="entry name" value="q2cbj1_9rhob like domain"/>
    <property type="match status" value="2"/>
</dbReference>
<dbReference type="InterPro" id="IPR036208">
    <property type="entry name" value="VHL_sf"/>
</dbReference>
<feature type="compositionally biased region" description="Basic and acidic residues" evidence="6">
    <location>
        <begin position="506"/>
        <end position="515"/>
    </location>
</feature>
<gene>
    <name evidence="9" type="ORF">SEMRO_153_G069780.1</name>
</gene>
<keyword evidence="10" id="KW-1185">Reference proteome</keyword>
<evidence type="ECO:0000256" key="1">
    <source>
        <dbReference type="ARBA" id="ARBA00001961"/>
    </source>
</evidence>
<keyword evidence="5" id="KW-0408">Iron</keyword>
<evidence type="ECO:0000256" key="4">
    <source>
        <dbReference type="ARBA" id="ARBA00023002"/>
    </source>
</evidence>
<dbReference type="GO" id="GO:0004656">
    <property type="term" value="F:procollagen-proline 4-dioxygenase activity"/>
    <property type="evidence" value="ECO:0007669"/>
    <property type="project" value="TreeGrafter"/>
</dbReference>
<evidence type="ECO:0000256" key="2">
    <source>
        <dbReference type="ARBA" id="ARBA00022723"/>
    </source>
</evidence>
<dbReference type="Proteomes" id="UP001153069">
    <property type="component" value="Unassembled WGS sequence"/>
</dbReference>
<feature type="region of interest" description="Disordered" evidence="6">
    <location>
        <begin position="177"/>
        <end position="200"/>
    </location>
</feature>
<dbReference type="InterPro" id="IPR005123">
    <property type="entry name" value="Oxoglu/Fe-dep_dioxygenase_dom"/>
</dbReference>
<comment type="cofactor">
    <cofactor evidence="1">
        <name>L-ascorbate</name>
        <dbReference type="ChEBI" id="CHEBI:38290"/>
    </cofactor>
</comment>
<comment type="caution">
    <text evidence="9">The sequence shown here is derived from an EMBL/GenBank/DDBJ whole genome shotgun (WGS) entry which is preliminary data.</text>
</comment>
<evidence type="ECO:0000256" key="5">
    <source>
        <dbReference type="ARBA" id="ARBA00023004"/>
    </source>
</evidence>
<evidence type="ECO:0000313" key="10">
    <source>
        <dbReference type="Proteomes" id="UP001153069"/>
    </source>
</evidence>
<dbReference type="Pfam" id="PF13640">
    <property type="entry name" value="2OG-FeII_Oxy_3"/>
    <property type="match status" value="2"/>
</dbReference>
<feature type="signal peptide" evidence="7">
    <location>
        <begin position="1"/>
        <end position="48"/>
    </location>
</feature>
<dbReference type="PANTHER" id="PTHR10869:SF226">
    <property type="entry name" value="PROLYL 4-HYDROXYLASE ALPHA SUBUNIT DOMAIN-CONTAINING PROTEIN"/>
    <property type="match status" value="1"/>
</dbReference>
<sequence>MVPITSEQIGVAKKTRSESRRRKHTHPFGGGLLSVLLSLLLLLRPASAQEERIPISVTIINQSGSNLLSHWIDPDSGAFVALDDEEDPLVNGKYSNYNTFPGDEFAFYRQDDDRHRLVLTIDDDVDEEENDETCNLVKDDEDCQVPRLFYSIHPDFRIEREINTDRILSLIELSNEGKLLAPPPPPPPPPPSDDASDNHQEPAKTKLFVRNQSGSYVHVYWRDLEEQTSYQLTIETPLLPYGEDSEMAFNTMEGHTLEFRETLTCDDDNDDDEGSCRTVLFQVPSGVDVGTQLVISERFEAKMESAPSSSPNAQEELRRPEIVPPKKIYQQEVATGKDSTTSRTTTTTATDKESTSSTTTKTSEQSEPRDDDRHQTTSEDDKEISPPTSEGEADSSPSLPGEVRKAGAEEEDDELPSISNLRNPQLQLFYMRKSIQSKTQSVLTIINESGSPMDVYWVSPETERTLWLLERIEPTDFYRDITLLYHEYEVRETGDCDDPGSNIKPDGTKVEEDNHQPACRRVRFRVPHPDAEVTVTSQYKAMYLGQDISIAWESLVHEKDSNDPVSAKIWKECHDESLLAFTNAGSPLQNNNTQFLQSLQQCVHVEVSRKILKSLYLVQFEPPLRKHIGMYHEFYACHDPSSSTSDPVRTLMWDTDKDQAQRKVQVLLDYPKAQVHVVDDFLSGDECAFIERTRKGEIEHTTTFEPTERRAGQATLKIPWDEESSGNPFARVGRRIYDYTSLVLGTNISEVGQEEPILMQYLGKAIQGTDPPDLYRTHCDGACHGGPYQAGNRIATMILYCKVPEAGGDTHFLAAGIHVKPKPGRALFFSYIDPRTMTADYGLTVHSGCPVYKGEKLIITQWIRGGIGSHNIDGNGTSEEQFQARIPGMLEGAAAVSENLVKTVENPVDTDLPANDNPLPAQQAQKVHVASNYEGGQLPNPSSLSHPQLQKFYRNKALSSNTQSVLSIINESGSSVDVYWVSPERMERKLCLLQRVESTQSYLDITLLYHEIEVRETGGCDDLHANIKPDGTEREEDNQVQACQRVRFRVPHTDAEVTITPQYKALYQGKDISIDWESLVHEKGSSDPVSAKIWKQCHDETLLAFGAAEQYAWDNSKQILQSIRHCIDAEVRDKLLGFQVLMDHQDSVRLRIAGLSEGYACNDPELSTSDPVSLQQWTDVKDQIQRRVQVLLDHPTAKIHLVDDFVTDDECHFIERTRMGQYQYATVEDKVTGGTQISQDRKARQAPLYIPWSKEDSGNYLARVGRRIYDYTNHVLGTNITEIGQEQPTLIQYTGQGLHDRAPPDQYKVHCDGRCRGGPFHPGTRIATMLLYCKVPKIGGHTNFGAAGVHVEPKKGHGVLFTYADPIAMVNDNGLTRHSGCPVYEGEKLIITQWIRGGLENGKSWQNYDNDGNEVANQQNKAAISGMLHVVDPTS</sequence>
<dbReference type="GO" id="GO:0005783">
    <property type="term" value="C:endoplasmic reticulum"/>
    <property type="evidence" value="ECO:0007669"/>
    <property type="project" value="TreeGrafter"/>
</dbReference>